<proteinExistence type="predicted"/>
<accession>A0A9J6H879</accession>
<dbReference type="Proteomes" id="UP000821853">
    <property type="component" value="Unassembled WGS sequence"/>
</dbReference>
<sequence length="142" mass="15648">MLLASTKPHQLTPPLPPLTQPDLDSQAMITALREENVQLSQLLTAQAERTANLEKRLEELLSKTVSPPNYPSTSRTFFCQPYAPPPNPFTSPDIARLESLIRDTGQALSERIAALESQSDLPASPEPKRRIPREHQAPSASS</sequence>
<evidence type="ECO:0000256" key="1">
    <source>
        <dbReference type="SAM" id="MobiDB-lite"/>
    </source>
</evidence>
<evidence type="ECO:0000313" key="2">
    <source>
        <dbReference type="EMBL" id="KAH9382925.1"/>
    </source>
</evidence>
<dbReference type="VEuPathDB" id="VectorBase:HLOH_044927"/>
<comment type="caution">
    <text evidence="2">The sequence shown here is derived from an EMBL/GenBank/DDBJ whole genome shotgun (WGS) entry which is preliminary data.</text>
</comment>
<dbReference type="EMBL" id="JABSTR010000680">
    <property type="protein sequence ID" value="KAH9382925.1"/>
    <property type="molecule type" value="Genomic_DNA"/>
</dbReference>
<dbReference type="AlphaFoldDB" id="A0A9J6H879"/>
<reference evidence="2 3" key="1">
    <citation type="journal article" date="2020" name="Cell">
        <title>Large-Scale Comparative Analyses of Tick Genomes Elucidate Their Genetic Diversity and Vector Capacities.</title>
        <authorList>
            <consortium name="Tick Genome and Microbiome Consortium (TIGMIC)"/>
            <person name="Jia N."/>
            <person name="Wang J."/>
            <person name="Shi W."/>
            <person name="Du L."/>
            <person name="Sun Y."/>
            <person name="Zhan W."/>
            <person name="Jiang J.F."/>
            <person name="Wang Q."/>
            <person name="Zhang B."/>
            <person name="Ji P."/>
            <person name="Bell-Sakyi L."/>
            <person name="Cui X.M."/>
            <person name="Yuan T.T."/>
            <person name="Jiang B.G."/>
            <person name="Yang W.F."/>
            <person name="Lam T.T."/>
            <person name="Chang Q.C."/>
            <person name="Ding S.J."/>
            <person name="Wang X.J."/>
            <person name="Zhu J.G."/>
            <person name="Ruan X.D."/>
            <person name="Zhao L."/>
            <person name="Wei J.T."/>
            <person name="Ye R.Z."/>
            <person name="Que T.C."/>
            <person name="Du C.H."/>
            <person name="Zhou Y.H."/>
            <person name="Cheng J.X."/>
            <person name="Dai P.F."/>
            <person name="Guo W.B."/>
            <person name="Han X.H."/>
            <person name="Huang E.J."/>
            <person name="Li L.F."/>
            <person name="Wei W."/>
            <person name="Gao Y.C."/>
            <person name="Liu J.Z."/>
            <person name="Shao H.Z."/>
            <person name="Wang X."/>
            <person name="Wang C.C."/>
            <person name="Yang T.C."/>
            <person name="Huo Q.B."/>
            <person name="Li W."/>
            <person name="Chen H.Y."/>
            <person name="Chen S.E."/>
            <person name="Zhou L.G."/>
            <person name="Ni X.B."/>
            <person name="Tian J.H."/>
            <person name="Sheng Y."/>
            <person name="Liu T."/>
            <person name="Pan Y.S."/>
            <person name="Xia L.Y."/>
            <person name="Li J."/>
            <person name="Zhao F."/>
            <person name="Cao W.C."/>
        </authorList>
    </citation>
    <scope>NUCLEOTIDE SEQUENCE [LARGE SCALE GENOMIC DNA]</scope>
    <source>
        <strain evidence="2">HaeL-2018</strain>
    </source>
</reference>
<feature type="region of interest" description="Disordered" evidence="1">
    <location>
        <begin position="115"/>
        <end position="142"/>
    </location>
</feature>
<name>A0A9J6H879_HAELO</name>
<keyword evidence="3" id="KW-1185">Reference proteome</keyword>
<organism evidence="2 3">
    <name type="scientific">Haemaphysalis longicornis</name>
    <name type="common">Bush tick</name>
    <dbReference type="NCBI Taxonomy" id="44386"/>
    <lineage>
        <taxon>Eukaryota</taxon>
        <taxon>Metazoa</taxon>
        <taxon>Ecdysozoa</taxon>
        <taxon>Arthropoda</taxon>
        <taxon>Chelicerata</taxon>
        <taxon>Arachnida</taxon>
        <taxon>Acari</taxon>
        <taxon>Parasitiformes</taxon>
        <taxon>Ixodida</taxon>
        <taxon>Ixodoidea</taxon>
        <taxon>Ixodidae</taxon>
        <taxon>Haemaphysalinae</taxon>
        <taxon>Haemaphysalis</taxon>
    </lineage>
</organism>
<protein>
    <submittedName>
        <fullName evidence="2">Uncharacterized protein</fullName>
    </submittedName>
</protein>
<feature type="region of interest" description="Disordered" evidence="1">
    <location>
        <begin position="1"/>
        <end position="22"/>
    </location>
</feature>
<feature type="compositionally biased region" description="Basic and acidic residues" evidence="1">
    <location>
        <begin position="126"/>
        <end position="136"/>
    </location>
</feature>
<gene>
    <name evidence="2" type="ORF">HPB48_023557</name>
</gene>
<evidence type="ECO:0000313" key="3">
    <source>
        <dbReference type="Proteomes" id="UP000821853"/>
    </source>
</evidence>